<protein>
    <recommendedName>
        <fullName evidence="2">DUF4097 domain-containing protein</fullName>
    </recommendedName>
</protein>
<dbReference type="PROSITE" id="PS51257">
    <property type="entry name" value="PROKAR_LIPOPROTEIN"/>
    <property type="match status" value="1"/>
</dbReference>
<proteinExistence type="predicted"/>
<organism evidence="3 4">
    <name type="scientific">Streptomyces monashensis</name>
    <dbReference type="NCBI Taxonomy" id="1678012"/>
    <lineage>
        <taxon>Bacteria</taxon>
        <taxon>Bacillati</taxon>
        <taxon>Actinomycetota</taxon>
        <taxon>Actinomycetes</taxon>
        <taxon>Kitasatosporales</taxon>
        <taxon>Streptomycetaceae</taxon>
        <taxon>Streptomyces</taxon>
    </lineage>
</organism>
<accession>A0A1S2PS74</accession>
<dbReference type="EMBL" id="MLYO01000061">
    <property type="protein sequence ID" value="OIJ96603.1"/>
    <property type="molecule type" value="Genomic_DNA"/>
</dbReference>
<dbReference type="InterPro" id="IPR025164">
    <property type="entry name" value="Toastrack_DUF4097"/>
</dbReference>
<dbReference type="Proteomes" id="UP000179642">
    <property type="component" value="Unassembled WGS sequence"/>
</dbReference>
<keyword evidence="4" id="KW-1185">Reference proteome</keyword>
<evidence type="ECO:0000256" key="1">
    <source>
        <dbReference type="SAM" id="SignalP"/>
    </source>
</evidence>
<feature type="signal peptide" evidence="1">
    <location>
        <begin position="1"/>
        <end position="24"/>
    </location>
</feature>
<dbReference type="AlphaFoldDB" id="A0A1S2PS74"/>
<evidence type="ECO:0000313" key="4">
    <source>
        <dbReference type="Proteomes" id="UP000179642"/>
    </source>
</evidence>
<comment type="caution">
    <text evidence="3">The sequence shown here is derived from an EMBL/GenBank/DDBJ whole genome shotgun (WGS) entry which is preliminary data.</text>
</comment>
<feature type="domain" description="DUF4097" evidence="2">
    <location>
        <begin position="120"/>
        <end position="247"/>
    </location>
</feature>
<evidence type="ECO:0000259" key="2">
    <source>
        <dbReference type="Pfam" id="PF13349"/>
    </source>
</evidence>
<reference evidence="3 4" key="1">
    <citation type="submission" date="2016-10" db="EMBL/GenBank/DDBJ databases">
        <title>Genome sequence of Streptomyces sp. MUSC 1.</title>
        <authorList>
            <person name="Lee L.-H."/>
            <person name="Ser H.-L."/>
            <person name="Law J.W.-F."/>
        </authorList>
    </citation>
    <scope>NUCLEOTIDE SEQUENCE [LARGE SCALE GENOMIC DNA]</scope>
    <source>
        <strain evidence="3 4">MUSC 1</strain>
    </source>
</reference>
<dbReference type="Pfam" id="PF13349">
    <property type="entry name" value="DUF4097"/>
    <property type="match status" value="1"/>
</dbReference>
<keyword evidence="1" id="KW-0732">Signal</keyword>
<feature type="chain" id="PRO_5010189531" description="DUF4097 domain-containing protein" evidence="1">
    <location>
        <begin position="25"/>
        <end position="251"/>
    </location>
</feature>
<sequence length="251" mass="25869">MRRSQTRVLTAVALAALTVSGLSACSSALGRNKTFEDDAKVPQNVTSIRLDNKNGEVEVVASADASTISVHRKVDYRGDKPGGTSFHVENGVLTLSGCGTDCGVDYRVKVPAGLPVTGGTSNGGIALTDVGTVDVHSSNGEIAVTDATGPVKLRTSNGDVEVKNVKNAKGGGIDTQTSNGNVTIRTTIPQNITARTTSGSLTVTAPPATYRVSADDSHGDKHVAFKNDPSGKYRLELSTTNGDLTVKSAGQ</sequence>
<name>A0A1S2PS74_9ACTN</name>
<evidence type="ECO:0000313" key="3">
    <source>
        <dbReference type="EMBL" id="OIJ96603.1"/>
    </source>
</evidence>
<dbReference type="OrthoDB" id="4331847at2"/>
<gene>
    <name evidence="3" type="ORF">BIV23_32240</name>
</gene>